<dbReference type="Proteomes" id="UP001528912">
    <property type="component" value="Unassembled WGS sequence"/>
</dbReference>
<feature type="region of interest" description="Disordered" evidence="1">
    <location>
        <begin position="1"/>
        <end position="119"/>
    </location>
</feature>
<organism evidence="4 5">
    <name type="scientific">Luteipulveratus flavus</name>
    <dbReference type="NCBI Taxonomy" id="3031728"/>
    <lineage>
        <taxon>Bacteria</taxon>
        <taxon>Bacillati</taxon>
        <taxon>Actinomycetota</taxon>
        <taxon>Actinomycetes</taxon>
        <taxon>Micrococcales</taxon>
        <taxon>Dermacoccaceae</taxon>
        <taxon>Luteipulveratus</taxon>
    </lineage>
</organism>
<dbReference type="EMBL" id="JAROAV010000028">
    <property type="protein sequence ID" value="MDF8264713.1"/>
    <property type="molecule type" value="Genomic_DNA"/>
</dbReference>
<reference evidence="4 5" key="1">
    <citation type="submission" date="2023-03" db="EMBL/GenBank/DDBJ databases">
        <title>YIM 133296 draft genome.</title>
        <authorList>
            <person name="Xiong L."/>
        </authorList>
    </citation>
    <scope>NUCLEOTIDE SEQUENCE [LARGE SCALE GENOMIC DNA]</scope>
    <source>
        <strain evidence="4 5">YIM 133296</strain>
    </source>
</reference>
<proteinExistence type="predicted"/>
<feature type="domain" description="DUF8017" evidence="3">
    <location>
        <begin position="197"/>
        <end position="405"/>
    </location>
</feature>
<comment type="caution">
    <text evidence="4">The sequence shown here is derived from an EMBL/GenBank/DDBJ whole genome shotgun (WGS) entry which is preliminary data.</text>
</comment>
<dbReference type="InterPro" id="IPR058330">
    <property type="entry name" value="DUF8017"/>
</dbReference>
<keyword evidence="2" id="KW-0812">Transmembrane</keyword>
<evidence type="ECO:0000313" key="4">
    <source>
        <dbReference type="EMBL" id="MDF8264713.1"/>
    </source>
</evidence>
<dbReference type="Pfam" id="PF26056">
    <property type="entry name" value="DUF8017"/>
    <property type="match status" value="1"/>
</dbReference>
<feature type="compositionally biased region" description="Low complexity" evidence="1">
    <location>
        <begin position="8"/>
        <end position="21"/>
    </location>
</feature>
<keyword evidence="2" id="KW-1133">Transmembrane helix</keyword>
<accession>A0ABT6C784</accession>
<sequence length="407" mass="41867">MSDHTHGDGPQQDPRGQGQRPGPDDAQHRQQPGGEYPGSGGAQPYGGRAGGDAFGESWREQEFGHGQQRYYGDLGRGPQQANDAGQGYGGPQGYERPQSTPVEHGSPQSGPIGPLRHGSSGRRTALLAAAAVAAVAVLGGGGYAIYRGTQSDTTATNPAAPTQPTAVTTTQPSSTSGSSQAPSSGSSPGPIAGRGLSPTVPGWQVVQGQDKDHGGLYDVPPAGSFQGPGVGKSTSHPVWSLSSPTDTVYRGFGDDIKGGDALVIGRQPASYREGFCAGDDSQDRAFLVWSTSGDRDPAEVGPDTADRWAKVMSTKKDKTSHESYAAPATKQVMVNGGKTPAVQSRTTIPNTEQDPTKCTAPKVELVVTSFAAKNGTATIVAVRDLGVPDALDDATLNKIISSARVAP</sequence>
<feature type="compositionally biased region" description="Polar residues" evidence="1">
    <location>
        <begin position="97"/>
        <end position="109"/>
    </location>
</feature>
<evidence type="ECO:0000313" key="5">
    <source>
        <dbReference type="Proteomes" id="UP001528912"/>
    </source>
</evidence>
<protein>
    <recommendedName>
        <fullName evidence="3">DUF8017 domain-containing protein</fullName>
    </recommendedName>
</protein>
<keyword evidence="2" id="KW-0472">Membrane</keyword>
<evidence type="ECO:0000256" key="2">
    <source>
        <dbReference type="SAM" id="Phobius"/>
    </source>
</evidence>
<evidence type="ECO:0000256" key="1">
    <source>
        <dbReference type="SAM" id="MobiDB-lite"/>
    </source>
</evidence>
<feature type="compositionally biased region" description="Low complexity" evidence="1">
    <location>
        <begin position="153"/>
        <end position="193"/>
    </location>
</feature>
<feature type="compositionally biased region" description="Gly residues" evidence="1">
    <location>
        <begin position="35"/>
        <end position="53"/>
    </location>
</feature>
<name>A0ABT6C784_9MICO</name>
<feature type="region of interest" description="Disordered" evidence="1">
    <location>
        <begin position="153"/>
        <end position="244"/>
    </location>
</feature>
<feature type="compositionally biased region" description="Polar residues" evidence="1">
    <location>
        <begin position="232"/>
        <end position="244"/>
    </location>
</feature>
<evidence type="ECO:0000259" key="3">
    <source>
        <dbReference type="Pfam" id="PF26056"/>
    </source>
</evidence>
<dbReference type="RefSeq" id="WP_277192118.1">
    <property type="nucleotide sequence ID" value="NZ_JAROAV010000028.1"/>
</dbReference>
<gene>
    <name evidence="4" type="ORF">P4R38_10695</name>
</gene>
<keyword evidence="5" id="KW-1185">Reference proteome</keyword>
<feature type="transmembrane region" description="Helical" evidence="2">
    <location>
        <begin position="125"/>
        <end position="146"/>
    </location>
</feature>